<accession>A0A3N4PM21</accession>
<feature type="transmembrane region" description="Helical" evidence="2">
    <location>
        <begin position="92"/>
        <end position="115"/>
    </location>
</feature>
<protein>
    <submittedName>
        <fullName evidence="3">Uncharacterized protein</fullName>
    </submittedName>
</protein>
<dbReference type="EMBL" id="RPDH01000002">
    <property type="protein sequence ID" value="RPE08618.1"/>
    <property type="molecule type" value="Genomic_DNA"/>
</dbReference>
<keyword evidence="4" id="KW-1185">Reference proteome</keyword>
<feature type="compositionally biased region" description="Polar residues" evidence="1">
    <location>
        <begin position="130"/>
        <end position="148"/>
    </location>
</feature>
<evidence type="ECO:0000256" key="1">
    <source>
        <dbReference type="SAM" id="MobiDB-lite"/>
    </source>
</evidence>
<feature type="region of interest" description="Disordered" evidence="1">
    <location>
        <begin position="128"/>
        <end position="156"/>
    </location>
</feature>
<gene>
    <name evidence="3" type="ORF">EGT74_16395</name>
</gene>
<feature type="transmembrane region" description="Helical" evidence="2">
    <location>
        <begin position="65"/>
        <end position="85"/>
    </location>
</feature>
<feature type="transmembrane region" description="Helical" evidence="2">
    <location>
        <begin position="20"/>
        <end position="45"/>
    </location>
</feature>
<comment type="caution">
    <text evidence="3">The sequence shown here is derived from an EMBL/GenBank/DDBJ whole genome shotgun (WGS) entry which is preliminary data.</text>
</comment>
<keyword evidence="2" id="KW-0812">Transmembrane</keyword>
<dbReference type="Proteomes" id="UP000278351">
    <property type="component" value="Unassembled WGS sequence"/>
</dbReference>
<name>A0A3N4PM21_9BACT</name>
<sequence length="156" mass="17200">MFRLLNMMDWFGPLPVFEKVYWCIAIFFSLLFLVQNTLSLFGGALDDATGDVMDMPDEVAGFRFFTLRNLFGFFTVAGWAGLASISSRFAPWLTLLLSVIAGLLMMLMMAALFYYTGKMAYSSLVKTDDTPQTTADSPQQRPGSSVSPTAPADGDN</sequence>
<keyword evidence="2" id="KW-1133">Transmembrane helix</keyword>
<dbReference type="AlphaFoldDB" id="A0A3N4PM21"/>
<proteinExistence type="predicted"/>
<reference evidence="3 4" key="1">
    <citation type="submission" date="2018-11" db="EMBL/GenBank/DDBJ databases">
        <title>Chitinophaga lutea sp.nov., isolate from arsenic contaminated soil.</title>
        <authorList>
            <person name="Zong Y."/>
        </authorList>
    </citation>
    <scope>NUCLEOTIDE SEQUENCE [LARGE SCALE GENOMIC DNA]</scope>
    <source>
        <strain evidence="3 4">ZY74</strain>
    </source>
</reference>
<organism evidence="3 4">
    <name type="scientific">Chitinophaga lutea</name>
    <dbReference type="NCBI Taxonomy" id="2488634"/>
    <lineage>
        <taxon>Bacteria</taxon>
        <taxon>Pseudomonadati</taxon>
        <taxon>Bacteroidota</taxon>
        <taxon>Chitinophagia</taxon>
        <taxon>Chitinophagales</taxon>
        <taxon>Chitinophagaceae</taxon>
        <taxon>Chitinophaga</taxon>
    </lineage>
</organism>
<evidence type="ECO:0000313" key="3">
    <source>
        <dbReference type="EMBL" id="RPE08618.1"/>
    </source>
</evidence>
<evidence type="ECO:0000256" key="2">
    <source>
        <dbReference type="SAM" id="Phobius"/>
    </source>
</evidence>
<evidence type="ECO:0000313" key="4">
    <source>
        <dbReference type="Proteomes" id="UP000278351"/>
    </source>
</evidence>
<keyword evidence="2" id="KW-0472">Membrane</keyword>